<reference evidence="4 5" key="1">
    <citation type="journal article" date="2014" name="Genome Announc.">
        <title>Draft Genome Sequence of Amycolatopsis lurida NRRL 2430, Producer of the Glycopeptide Family Antibiotic Ristocetin.</title>
        <authorList>
            <person name="Kwun M.J."/>
            <person name="Hong H.J."/>
        </authorList>
    </citation>
    <scope>NUCLEOTIDE SEQUENCE [LARGE SCALE GENOMIC DNA]</scope>
    <source>
        <strain evidence="4 5">NRRL 2430</strain>
    </source>
</reference>
<gene>
    <name evidence="4" type="ORF">BB31_27025</name>
</gene>
<evidence type="ECO:0000313" key="5">
    <source>
        <dbReference type="Proteomes" id="UP000256220"/>
    </source>
</evidence>
<feature type="transmembrane region" description="Helical" evidence="2">
    <location>
        <begin position="147"/>
        <end position="164"/>
    </location>
</feature>
<feature type="transmembrane region" description="Helical" evidence="2">
    <location>
        <begin position="121"/>
        <end position="141"/>
    </location>
</feature>
<dbReference type="Pfam" id="PF20712">
    <property type="entry name" value="CyanoTRADDas_TM"/>
    <property type="match status" value="1"/>
</dbReference>
<proteinExistence type="predicted"/>
<protein>
    <recommendedName>
        <fullName evidence="3">Cyanobacterial TRADD-N associated 2 transmembrane domain-containing protein</fullName>
    </recommendedName>
</protein>
<evidence type="ECO:0000256" key="2">
    <source>
        <dbReference type="SAM" id="Phobius"/>
    </source>
</evidence>
<feature type="transmembrane region" description="Helical" evidence="2">
    <location>
        <begin position="16"/>
        <end position="38"/>
    </location>
</feature>
<dbReference type="Proteomes" id="UP000256220">
    <property type="component" value="Unassembled WGS sequence"/>
</dbReference>
<feature type="region of interest" description="Disordered" evidence="1">
    <location>
        <begin position="229"/>
        <end position="256"/>
    </location>
</feature>
<keyword evidence="2" id="KW-0812">Transmembrane</keyword>
<evidence type="ECO:0000256" key="1">
    <source>
        <dbReference type="SAM" id="MobiDB-lite"/>
    </source>
</evidence>
<feature type="domain" description="Cyanobacterial TRADD-N associated 2 transmembrane" evidence="3">
    <location>
        <begin position="109"/>
        <end position="172"/>
    </location>
</feature>
<dbReference type="InterPro" id="IPR048567">
    <property type="entry name" value="CyanoTRADDas_TM"/>
</dbReference>
<dbReference type="RefSeq" id="WP_034316430.1">
    <property type="nucleotide sequence ID" value="NZ_JFBM01000026.1"/>
</dbReference>
<organism evidence="4 5">
    <name type="scientific">Amycolatopsis lurida NRRL 2430</name>
    <dbReference type="NCBI Taxonomy" id="1460371"/>
    <lineage>
        <taxon>Bacteria</taxon>
        <taxon>Bacillati</taxon>
        <taxon>Actinomycetota</taxon>
        <taxon>Actinomycetes</taxon>
        <taxon>Pseudonocardiales</taxon>
        <taxon>Pseudonocardiaceae</taxon>
        <taxon>Amycolatopsis</taxon>
    </lineage>
</organism>
<evidence type="ECO:0000259" key="3">
    <source>
        <dbReference type="Pfam" id="PF20712"/>
    </source>
</evidence>
<sequence>MSYQVELLARTGGSTVWVASSFVVIGGLCGAIAAFFFARKQEQRSQDEFRHAKRVFDRLPGAVDDNVERFNARPRRVSIEADPAAGGLSGLAHTARQEAEIYLEHHRLALRHHSAFQQASLWSGVLGFSVVLVGAVLTYFAGLDVGAVTAAAGFIPTAASGLLFRQANLVGERAAENLRGLEDSVRRSTAVRSALAATAEIGDKQARNRMHEVIALHLLFPSDDLDTVTRGQLPATPADEPTAAAPRRSRGSSGGQ</sequence>
<keyword evidence="2" id="KW-1133">Transmembrane helix</keyword>
<keyword evidence="2" id="KW-0472">Membrane</keyword>
<keyword evidence="5" id="KW-1185">Reference proteome</keyword>
<accession>A0A2P2FNK3</accession>
<feature type="compositionally biased region" description="Low complexity" evidence="1">
    <location>
        <begin position="234"/>
        <end position="246"/>
    </location>
</feature>
<dbReference type="EMBL" id="JFBM01000026">
    <property type="protein sequence ID" value="KFU78299.1"/>
    <property type="molecule type" value="Genomic_DNA"/>
</dbReference>
<name>A0A2P2FNK3_AMYLU</name>
<evidence type="ECO:0000313" key="4">
    <source>
        <dbReference type="EMBL" id="KFU78299.1"/>
    </source>
</evidence>
<comment type="caution">
    <text evidence="4">The sequence shown here is derived from an EMBL/GenBank/DDBJ whole genome shotgun (WGS) entry which is preliminary data.</text>
</comment>
<dbReference type="AlphaFoldDB" id="A0A2P2FNK3"/>